<comment type="caution">
    <text evidence="1">The sequence shown here is derived from an EMBL/GenBank/DDBJ whole genome shotgun (WGS) entry which is preliminary data.</text>
</comment>
<proteinExistence type="predicted"/>
<dbReference type="AlphaFoldDB" id="A0A4Y2IBQ4"/>
<sequence>MPFGTVNLIDSPYGQFVNDFTHPRKPPCSVSYGHIARGSGQLNGSKDRCEVNRVSLREQGMHFLQRIPIQQTGNPVGSELGSIQWR</sequence>
<protein>
    <submittedName>
        <fullName evidence="1">Uncharacterized protein</fullName>
    </submittedName>
</protein>
<dbReference type="EMBL" id="BGPR01185046">
    <property type="protein sequence ID" value="GBM74476.1"/>
    <property type="molecule type" value="Genomic_DNA"/>
</dbReference>
<name>A0A4Y2IBQ4_ARAVE</name>
<dbReference type="Proteomes" id="UP000499080">
    <property type="component" value="Unassembled WGS sequence"/>
</dbReference>
<reference evidence="1 2" key="1">
    <citation type="journal article" date="2019" name="Sci. Rep.">
        <title>Orb-weaving spider Araneus ventricosus genome elucidates the spidroin gene catalogue.</title>
        <authorList>
            <person name="Kono N."/>
            <person name="Nakamura H."/>
            <person name="Ohtoshi R."/>
            <person name="Moran D.A.P."/>
            <person name="Shinohara A."/>
            <person name="Yoshida Y."/>
            <person name="Fujiwara M."/>
            <person name="Mori M."/>
            <person name="Tomita M."/>
            <person name="Arakawa K."/>
        </authorList>
    </citation>
    <scope>NUCLEOTIDE SEQUENCE [LARGE SCALE GENOMIC DNA]</scope>
</reference>
<evidence type="ECO:0000313" key="2">
    <source>
        <dbReference type="Proteomes" id="UP000499080"/>
    </source>
</evidence>
<accession>A0A4Y2IBQ4</accession>
<organism evidence="1 2">
    <name type="scientific">Araneus ventricosus</name>
    <name type="common">Orbweaver spider</name>
    <name type="synonym">Epeira ventricosa</name>
    <dbReference type="NCBI Taxonomy" id="182803"/>
    <lineage>
        <taxon>Eukaryota</taxon>
        <taxon>Metazoa</taxon>
        <taxon>Ecdysozoa</taxon>
        <taxon>Arthropoda</taxon>
        <taxon>Chelicerata</taxon>
        <taxon>Arachnida</taxon>
        <taxon>Araneae</taxon>
        <taxon>Araneomorphae</taxon>
        <taxon>Entelegynae</taxon>
        <taxon>Araneoidea</taxon>
        <taxon>Araneidae</taxon>
        <taxon>Araneus</taxon>
    </lineage>
</organism>
<evidence type="ECO:0000313" key="1">
    <source>
        <dbReference type="EMBL" id="GBM74476.1"/>
    </source>
</evidence>
<keyword evidence="2" id="KW-1185">Reference proteome</keyword>
<gene>
    <name evidence="1" type="ORF">AVEN_106196_1</name>
</gene>